<keyword evidence="3" id="KW-0805">Transcription regulation</keyword>
<dbReference type="Gene3D" id="3.40.50.2300">
    <property type="match status" value="1"/>
</dbReference>
<keyword evidence="4" id="KW-0804">Transcription</keyword>
<dbReference type="PROSITE" id="PS50045">
    <property type="entry name" value="SIGMA54_INTERACT_4"/>
    <property type="match status" value="1"/>
</dbReference>
<evidence type="ECO:0000313" key="8">
    <source>
        <dbReference type="EMBL" id="GGG29133.1"/>
    </source>
</evidence>
<dbReference type="InterPro" id="IPR002078">
    <property type="entry name" value="Sigma_54_int"/>
</dbReference>
<dbReference type="SMART" id="SM00382">
    <property type="entry name" value="AAA"/>
    <property type="match status" value="1"/>
</dbReference>
<evidence type="ECO:0000256" key="2">
    <source>
        <dbReference type="ARBA" id="ARBA00022840"/>
    </source>
</evidence>
<sequence>MPAGTLLLIDDETSLRQLLARVLELEGYSVLQAPDARRGLELLRQHADEVLVVLSDVKLPDGYGLDLLPRYKQVSPLAEVVLMTAYGTIPDGVRAMKEGAFDYLTKGDSDDQLLVVVERAADKARLQQRVADLEKKVGAQYSFESMIGRSGALEQAKKLAQRVAPTDSTVLLEGPTGAGKELFAQAVHQASLRRSKPFVAVNCSAFPKDLLESELFGYKKGAFTGALADKKGLLEEAHGGTLFLDEIGELELNVQAKFLRVLETQQFTKLGDTKPTSVNVRIVAATNRNLRQEAAEGHFRPDLYYRLSVFMVLVPGLNERRDDIAPLTSYFLQYFAARLRKRLRGLESEVLEQLQRYDWRGNVRELKNVLERAAILADGDLLTLDDLPAEFQYLPTPLTTDEAADRSLRTLEKRQIRQVLQETGGNKMEAARQLGIGTKTLYRKIQEYGL</sequence>
<keyword evidence="2" id="KW-0067">ATP-binding</keyword>
<feature type="domain" description="Response regulatory" evidence="7">
    <location>
        <begin position="5"/>
        <end position="121"/>
    </location>
</feature>
<accession>A0ABQ1WH02</accession>
<dbReference type="Pfam" id="PF25601">
    <property type="entry name" value="AAA_lid_14"/>
    <property type="match status" value="1"/>
</dbReference>
<dbReference type="SUPFAM" id="SSF46689">
    <property type="entry name" value="Homeodomain-like"/>
    <property type="match status" value="1"/>
</dbReference>
<gene>
    <name evidence="8" type="ORF">GCM10011378_02250</name>
</gene>
<dbReference type="RefSeq" id="WP_188555981.1">
    <property type="nucleotide sequence ID" value="NZ_BMGS01000001.1"/>
</dbReference>
<dbReference type="Proteomes" id="UP000601361">
    <property type="component" value="Unassembled WGS sequence"/>
</dbReference>
<evidence type="ECO:0000259" key="7">
    <source>
        <dbReference type="PROSITE" id="PS50110"/>
    </source>
</evidence>
<feature type="domain" description="Sigma-54 factor interaction" evidence="6">
    <location>
        <begin position="146"/>
        <end position="375"/>
    </location>
</feature>
<evidence type="ECO:0000256" key="3">
    <source>
        <dbReference type="ARBA" id="ARBA00023015"/>
    </source>
</evidence>
<dbReference type="PROSITE" id="PS00676">
    <property type="entry name" value="SIGMA54_INTERACT_2"/>
    <property type="match status" value="1"/>
</dbReference>
<dbReference type="InterPro" id="IPR027417">
    <property type="entry name" value="P-loop_NTPase"/>
</dbReference>
<dbReference type="Gene3D" id="1.10.8.60">
    <property type="match status" value="1"/>
</dbReference>
<dbReference type="Pfam" id="PF00072">
    <property type="entry name" value="Response_reg"/>
    <property type="match status" value="1"/>
</dbReference>
<dbReference type="PANTHER" id="PTHR32071">
    <property type="entry name" value="TRANSCRIPTIONAL REGULATORY PROTEIN"/>
    <property type="match status" value="1"/>
</dbReference>
<dbReference type="PANTHER" id="PTHR32071:SF121">
    <property type="entry name" value="SIGMA L-DEPENDENT TRANSCRIPTIONAL REGULATOR YQIR-RELATED"/>
    <property type="match status" value="1"/>
</dbReference>
<dbReference type="InterPro" id="IPR001789">
    <property type="entry name" value="Sig_transdc_resp-reg_receiver"/>
</dbReference>
<dbReference type="Gene3D" id="1.10.10.60">
    <property type="entry name" value="Homeodomain-like"/>
    <property type="match status" value="1"/>
</dbReference>
<evidence type="ECO:0000259" key="6">
    <source>
        <dbReference type="PROSITE" id="PS50045"/>
    </source>
</evidence>
<evidence type="ECO:0000256" key="1">
    <source>
        <dbReference type="ARBA" id="ARBA00022741"/>
    </source>
</evidence>
<dbReference type="InterPro" id="IPR025943">
    <property type="entry name" value="Sigma_54_int_dom_ATP-bd_2"/>
</dbReference>
<dbReference type="SUPFAM" id="SSF52172">
    <property type="entry name" value="CheY-like"/>
    <property type="match status" value="1"/>
</dbReference>
<dbReference type="InterPro" id="IPR003593">
    <property type="entry name" value="AAA+_ATPase"/>
</dbReference>
<dbReference type="SMART" id="SM00448">
    <property type="entry name" value="REC"/>
    <property type="match status" value="1"/>
</dbReference>
<feature type="modified residue" description="4-aspartylphosphate" evidence="5">
    <location>
        <position position="56"/>
    </location>
</feature>
<comment type="caution">
    <text evidence="8">The sequence shown here is derived from an EMBL/GenBank/DDBJ whole genome shotgun (WGS) entry which is preliminary data.</text>
</comment>
<evidence type="ECO:0000256" key="5">
    <source>
        <dbReference type="PROSITE-ProRule" id="PRU00169"/>
    </source>
</evidence>
<keyword evidence="5" id="KW-0597">Phosphoprotein</keyword>
<dbReference type="EMBL" id="BMGS01000001">
    <property type="protein sequence ID" value="GGG29133.1"/>
    <property type="molecule type" value="Genomic_DNA"/>
</dbReference>
<dbReference type="PROSITE" id="PS50110">
    <property type="entry name" value="RESPONSE_REGULATORY"/>
    <property type="match status" value="1"/>
</dbReference>
<keyword evidence="1" id="KW-0547">Nucleotide-binding</keyword>
<dbReference type="Gene3D" id="3.40.50.300">
    <property type="entry name" value="P-loop containing nucleotide triphosphate hydrolases"/>
    <property type="match status" value="1"/>
</dbReference>
<reference evidence="9" key="1">
    <citation type="journal article" date="2019" name="Int. J. Syst. Evol. Microbiol.">
        <title>The Global Catalogue of Microorganisms (GCM) 10K type strain sequencing project: providing services to taxonomists for standard genome sequencing and annotation.</title>
        <authorList>
            <consortium name="The Broad Institute Genomics Platform"/>
            <consortium name="The Broad Institute Genome Sequencing Center for Infectious Disease"/>
            <person name="Wu L."/>
            <person name="Ma J."/>
        </authorList>
    </citation>
    <scope>NUCLEOTIDE SEQUENCE [LARGE SCALE GENOMIC DNA]</scope>
    <source>
        <strain evidence="9">CGMCC 1.12990</strain>
    </source>
</reference>
<organism evidence="8 9">
    <name type="scientific">Hymenobacter glacieicola</name>
    <dbReference type="NCBI Taxonomy" id="1562124"/>
    <lineage>
        <taxon>Bacteria</taxon>
        <taxon>Pseudomonadati</taxon>
        <taxon>Bacteroidota</taxon>
        <taxon>Cytophagia</taxon>
        <taxon>Cytophagales</taxon>
        <taxon>Hymenobacteraceae</taxon>
        <taxon>Hymenobacter</taxon>
    </lineage>
</organism>
<dbReference type="InterPro" id="IPR058031">
    <property type="entry name" value="AAA_lid_NorR"/>
</dbReference>
<keyword evidence="9" id="KW-1185">Reference proteome</keyword>
<dbReference type="InterPro" id="IPR011006">
    <property type="entry name" value="CheY-like_superfamily"/>
</dbReference>
<dbReference type="SUPFAM" id="SSF52540">
    <property type="entry name" value="P-loop containing nucleoside triphosphate hydrolases"/>
    <property type="match status" value="1"/>
</dbReference>
<protein>
    <submittedName>
        <fullName evidence="8">Sigma-54-dependent Fis family transcriptional regulator</fullName>
    </submittedName>
</protein>
<dbReference type="InterPro" id="IPR009057">
    <property type="entry name" value="Homeodomain-like_sf"/>
</dbReference>
<dbReference type="Pfam" id="PF00158">
    <property type="entry name" value="Sigma54_activat"/>
    <property type="match status" value="1"/>
</dbReference>
<name>A0ABQ1WH02_9BACT</name>
<dbReference type="CDD" id="cd00009">
    <property type="entry name" value="AAA"/>
    <property type="match status" value="1"/>
</dbReference>
<dbReference type="InterPro" id="IPR002197">
    <property type="entry name" value="HTH_Fis"/>
</dbReference>
<proteinExistence type="predicted"/>
<dbReference type="Pfam" id="PF02954">
    <property type="entry name" value="HTH_8"/>
    <property type="match status" value="1"/>
</dbReference>
<evidence type="ECO:0000313" key="9">
    <source>
        <dbReference type="Proteomes" id="UP000601361"/>
    </source>
</evidence>
<evidence type="ECO:0000256" key="4">
    <source>
        <dbReference type="ARBA" id="ARBA00023163"/>
    </source>
</evidence>
<dbReference type="PRINTS" id="PR01590">
    <property type="entry name" value="HTHFIS"/>
</dbReference>